<feature type="transmembrane region" description="Helical" evidence="1">
    <location>
        <begin position="6"/>
        <end position="26"/>
    </location>
</feature>
<evidence type="ECO:0000313" key="2">
    <source>
        <dbReference type="EMBL" id="KGK99099.1"/>
    </source>
</evidence>
<reference evidence="2 3" key="1">
    <citation type="submission" date="2014-09" db="EMBL/GenBank/DDBJ databases">
        <title>Draft genome sequence of an obligately methylotrophic methanogen, Methanococcoides methylutens, isolated from marine sediment.</title>
        <authorList>
            <person name="Guan Y."/>
            <person name="Ngugi D.K."/>
            <person name="Blom J."/>
            <person name="Ali S."/>
            <person name="Ferry J.G."/>
            <person name="Stingl U."/>
        </authorList>
    </citation>
    <scope>NUCLEOTIDE SEQUENCE [LARGE SCALE GENOMIC DNA]</scope>
    <source>
        <strain evidence="2 3">DSM 2657</strain>
    </source>
</reference>
<evidence type="ECO:0000256" key="1">
    <source>
        <dbReference type="SAM" id="Phobius"/>
    </source>
</evidence>
<evidence type="ECO:0000313" key="3">
    <source>
        <dbReference type="Proteomes" id="UP000029859"/>
    </source>
</evidence>
<comment type="caution">
    <text evidence="2">The sequence shown here is derived from an EMBL/GenBank/DDBJ whole genome shotgun (WGS) entry which is preliminary data.</text>
</comment>
<keyword evidence="1" id="KW-0812">Transmembrane</keyword>
<gene>
    <name evidence="2" type="ORF">LI82_03455</name>
</gene>
<keyword evidence="1" id="KW-1133">Transmembrane helix</keyword>
<dbReference type="AlphaFoldDB" id="A0A099T2L7"/>
<proteinExistence type="predicted"/>
<keyword evidence="3" id="KW-1185">Reference proteome</keyword>
<dbReference type="EMBL" id="JRHO01000009">
    <property type="protein sequence ID" value="KGK99099.1"/>
    <property type="molecule type" value="Genomic_DNA"/>
</dbReference>
<dbReference type="Proteomes" id="UP000029859">
    <property type="component" value="Unassembled WGS sequence"/>
</dbReference>
<sequence>MLDEYTNIITAFATVVLAGITIWYAVSTHILLQESRKNQQINLIKSRLEDYYLPLSAFFDLCETDEHLNVNQNSLPNTITFASEKLEIFDNLHKYQYLASTKLKSKIGDFVVMLHDQLPDDYEPKQRARYPYHNQGMEDNEILTIDNKDDIVLFIEMENIVFDDSDKLDEKLSELIE</sequence>
<name>A0A099T2L7_METMT</name>
<protein>
    <submittedName>
        <fullName evidence="2">Uncharacterized protein</fullName>
    </submittedName>
</protein>
<accession>A0A099T2L7</accession>
<dbReference type="RefSeq" id="WP_048193518.1">
    <property type="nucleotide sequence ID" value="NZ_CAAGSM010000002.1"/>
</dbReference>
<organism evidence="2 3">
    <name type="scientific">Methanococcoides methylutens</name>
    <dbReference type="NCBI Taxonomy" id="2226"/>
    <lineage>
        <taxon>Archaea</taxon>
        <taxon>Methanobacteriati</taxon>
        <taxon>Methanobacteriota</taxon>
        <taxon>Stenosarchaea group</taxon>
        <taxon>Methanomicrobia</taxon>
        <taxon>Methanosarcinales</taxon>
        <taxon>Methanosarcinaceae</taxon>
        <taxon>Methanococcoides</taxon>
    </lineage>
</organism>
<keyword evidence="1" id="KW-0472">Membrane</keyword>